<feature type="compositionally biased region" description="Basic residues" evidence="1">
    <location>
        <begin position="127"/>
        <end position="137"/>
    </location>
</feature>
<protein>
    <submittedName>
        <fullName evidence="2">Uncharacterized protein</fullName>
    </submittedName>
</protein>
<dbReference type="OrthoDB" id="2565040at2759"/>
<dbReference type="AlphaFoldDB" id="A0A1A6ADF9"/>
<name>A0A1A6ADF9_9TREE</name>
<dbReference type="KEGG" id="kdj:28966020"/>
<gene>
    <name evidence="2" type="ORF">I303_02321</name>
    <name evidence="3" type="ORF">I303_101547</name>
</gene>
<evidence type="ECO:0000313" key="2">
    <source>
        <dbReference type="EMBL" id="OBR88102.1"/>
    </source>
</evidence>
<feature type="region of interest" description="Disordered" evidence="1">
    <location>
        <begin position="105"/>
        <end position="137"/>
    </location>
</feature>
<dbReference type="Proteomes" id="UP000078595">
    <property type="component" value="Chromosome 2"/>
</dbReference>
<dbReference type="EMBL" id="KI894028">
    <property type="protein sequence ID" value="OBR88102.1"/>
    <property type="molecule type" value="Genomic_DNA"/>
</dbReference>
<evidence type="ECO:0000313" key="4">
    <source>
        <dbReference type="Proteomes" id="UP000078595"/>
    </source>
</evidence>
<sequence>MTSHSNKNFYACSAHYGAHARTNSSTSVNTLASDISISSSASTSSISSTSSSASSSFSRSTPIDRECLRWMQRESDCDHIFGSVTSRGNSLSVEERDVRRRAMEVEEMQSASVESEEESRNKAIKAERRKGKVGKWF</sequence>
<proteinExistence type="predicted"/>
<reference evidence="3" key="2">
    <citation type="submission" date="2013-07" db="EMBL/GenBank/DDBJ databases">
        <authorList>
            <consortium name="The Broad Institute Genome Sequencing Platform"/>
            <person name="Cuomo C."/>
            <person name="Litvintseva A."/>
            <person name="Chen Y."/>
            <person name="Heitman J."/>
            <person name="Sun S."/>
            <person name="Springer D."/>
            <person name="Dromer F."/>
            <person name="Young S.K."/>
            <person name="Zeng Q."/>
            <person name="Gargeya S."/>
            <person name="Fitzgerald M."/>
            <person name="Abouelleil A."/>
            <person name="Alvarado L."/>
            <person name="Berlin A.M."/>
            <person name="Chapman S.B."/>
            <person name="Dewar J."/>
            <person name="Goldberg J."/>
            <person name="Griggs A."/>
            <person name="Gujja S."/>
            <person name="Hansen M."/>
            <person name="Howarth C."/>
            <person name="Imamovic A."/>
            <person name="Larimer J."/>
            <person name="McCowan C."/>
            <person name="Murphy C."/>
            <person name="Pearson M."/>
            <person name="Priest M."/>
            <person name="Roberts A."/>
            <person name="Saif S."/>
            <person name="Shea T."/>
            <person name="Sykes S."/>
            <person name="Wortman J."/>
            <person name="Nusbaum C."/>
            <person name="Birren B."/>
        </authorList>
    </citation>
    <scope>NUCLEOTIDE SEQUENCE</scope>
    <source>
        <strain evidence="3">CBS 10117</strain>
    </source>
</reference>
<evidence type="ECO:0000313" key="3">
    <source>
        <dbReference type="EMBL" id="WWC59001.1"/>
    </source>
</evidence>
<organism evidence="2">
    <name type="scientific">Kwoniella dejecticola CBS 10117</name>
    <dbReference type="NCBI Taxonomy" id="1296121"/>
    <lineage>
        <taxon>Eukaryota</taxon>
        <taxon>Fungi</taxon>
        <taxon>Dikarya</taxon>
        <taxon>Basidiomycota</taxon>
        <taxon>Agaricomycotina</taxon>
        <taxon>Tremellomycetes</taxon>
        <taxon>Tremellales</taxon>
        <taxon>Cryptococcaceae</taxon>
        <taxon>Kwoniella</taxon>
    </lineage>
</organism>
<dbReference type="EMBL" id="CP144531">
    <property type="protein sequence ID" value="WWC59001.1"/>
    <property type="molecule type" value="Genomic_DNA"/>
</dbReference>
<dbReference type="VEuPathDB" id="FungiDB:I303_02321"/>
<feature type="region of interest" description="Disordered" evidence="1">
    <location>
        <begin position="38"/>
        <end position="61"/>
    </location>
</feature>
<dbReference type="GeneID" id="28966020"/>
<keyword evidence="4" id="KW-1185">Reference proteome</keyword>
<evidence type="ECO:0000256" key="1">
    <source>
        <dbReference type="SAM" id="MobiDB-lite"/>
    </source>
</evidence>
<reference evidence="3" key="3">
    <citation type="submission" date="2024-02" db="EMBL/GenBank/DDBJ databases">
        <title>Comparative genomics of Cryptococcus and Kwoniella reveals pathogenesis evolution and contrasting modes of karyotype evolution via chromosome fusion or intercentromeric recombination.</title>
        <authorList>
            <person name="Coelho M.A."/>
            <person name="David-Palma M."/>
            <person name="Shea T."/>
            <person name="Bowers K."/>
            <person name="McGinley-Smith S."/>
            <person name="Mohammad A.W."/>
            <person name="Gnirke A."/>
            <person name="Yurkov A.M."/>
            <person name="Nowrousian M."/>
            <person name="Sun S."/>
            <person name="Cuomo C.A."/>
            <person name="Heitman J."/>
        </authorList>
    </citation>
    <scope>NUCLEOTIDE SEQUENCE</scope>
    <source>
        <strain evidence="3">CBS 10117</strain>
    </source>
</reference>
<accession>A0A1A6ADF9</accession>
<dbReference type="RefSeq" id="XP_018265944.1">
    <property type="nucleotide sequence ID" value="XM_018405663.1"/>
</dbReference>
<reference evidence="2" key="1">
    <citation type="submission" date="2013-07" db="EMBL/GenBank/DDBJ databases">
        <title>The Genome Sequence of Cryptococcus dejecticola CBS10117.</title>
        <authorList>
            <consortium name="The Broad Institute Genome Sequencing Platform"/>
            <person name="Cuomo C."/>
            <person name="Litvintseva A."/>
            <person name="Chen Y."/>
            <person name="Heitman J."/>
            <person name="Sun S."/>
            <person name="Springer D."/>
            <person name="Dromer F."/>
            <person name="Young S.K."/>
            <person name="Zeng Q."/>
            <person name="Gargeya S."/>
            <person name="Fitzgerald M."/>
            <person name="Abouelleil A."/>
            <person name="Alvarado L."/>
            <person name="Berlin A.M."/>
            <person name="Chapman S.B."/>
            <person name="Dewar J."/>
            <person name="Goldberg J."/>
            <person name="Griggs A."/>
            <person name="Gujja S."/>
            <person name="Hansen M."/>
            <person name="Howarth C."/>
            <person name="Imamovic A."/>
            <person name="Larimer J."/>
            <person name="McCowan C."/>
            <person name="Murphy C."/>
            <person name="Pearson M."/>
            <person name="Priest M."/>
            <person name="Roberts A."/>
            <person name="Saif S."/>
            <person name="Shea T."/>
            <person name="Sykes S."/>
            <person name="Wortman J."/>
            <person name="Nusbaum C."/>
            <person name="Birren B."/>
        </authorList>
    </citation>
    <scope>NUCLEOTIDE SEQUENCE [LARGE SCALE GENOMIC DNA]</scope>
    <source>
        <strain evidence="2">CBS 10117</strain>
    </source>
</reference>